<organism evidence="1 4">
    <name type="scientific">Teichococcus wenyumeiae</name>
    <dbReference type="NCBI Taxonomy" id="2478470"/>
    <lineage>
        <taxon>Bacteria</taxon>
        <taxon>Pseudomonadati</taxon>
        <taxon>Pseudomonadota</taxon>
        <taxon>Alphaproteobacteria</taxon>
        <taxon>Acetobacterales</taxon>
        <taxon>Roseomonadaceae</taxon>
        <taxon>Roseomonas</taxon>
    </lineage>
</organism>
<evidence type="ECO:0000313" key="2">
    <source>
        <dbReference type="EMBL" id="RMI19494.1"/>
    </source>
</evidence>
<gene>
    <name evidence="1" type="ORF">D6Z83_07580</name>
    <name evidence="2" type="ORF">EBE87_20305</name>
</gene>
<dbReference type="EMBL" id="RFLX01000019">
    <property type="protein sequence ID" value="RMI19494.1"/>
    <property type="molecule type" value="Genomic_DNA"/>
</dbReference>
<comment type="caution">
    <text evidence="1">The sequence shown here is derived from an EMBL/GenBank/DDBJ whole genome shotgun (WGS) entry which is preliminary data.</text>
</comment>
<accession>A0A3A9JLY6</accession>
<dbReference type="OrthoDB" id="8395907at2"/>
<keyword evidence="3" id="KW-1185">Reference proteome</keyword>
<evidence type="ECO:0000313" key="1">
    <source>
        <dbReference type="EMBL" id="RKK04826.1"/>
    </source>
</evidence>
<dbReference type="Proteomes" id="UP000274097">
    <property type="component" value="Unassembled WGS sequence"/>
</dbReference>
<dbReference type="AlphaFoldDB" id="A0A3A9JLY6"/>
<protein>
    <submittedName>
        <fullName evidence="1">Uncharacterized protein</fullName>
    </submittedName>
</protein>
<proteinExistence type="predicted"/>
<sequence length="124" mass="13138">MVRIATLAGNGAFDARSYMEGRLYVEGVTQAALNAALAEVGDGASSRQPVPESVTPLQARKALRAAGLLPQVQTAIAAAGDEAQEEWDYALEVRRDHPLLNAVAGELGLERHDIDALFRSAALL</sequence>
<dbReference type="EMBL" id="RAQU01000031">
    <property type="protein sequence ID" value="RKK04826.1"/>
    <property type="molecule type" value="Genomic_DNA"/>
</dbReference>
<dbReference type="RefSeq" id="WP_120637725.1">
    <property type="nucleotide sequence ID" value="NZ_RAQU01000031.1"/>
</dbReference>
<name>A0A3A9JLY6_9PROT</name>
<evidence type="ECO:0000313" key="4">
    <source>
        <dbReference type="Proteomes" id="UP000278036"/>
    </source>
</evidence>
<reference evidence="1 4" key="1">
    <citation type="submission" date="2018-09" db="EMBL/GenBank/DDBJ databases">
        <title>Roseomonas sp. nov., isolated from feces of Tibetan antelopes in the Qinghai-Tibet plateau, China.</title>
        <authorList>
            <person name="Tian Z."/>
        </authorList>
    </citation>
    <scope>NUCLEOTIDE SEQUENCE [LARGE SCALE GENOMIC DNA]</scope>
    <source>
        <strain evidence="2 3">Z23</strain>
        <strain evidence="1 4">Z24</strain>
    </source>
</reference>
<dbReference type="InParanoid" id="A0A3A9JLY6"/>
<dbReference type="Proteomes" id="UP000278036">
    <property type="component" value="Unassembled WGS sequence"/>
</dbReference>
<evidence type="ECO:0000313" key="3">
    <source>
        <dbReference type="Proteomes" id="UP000274097"/>
    </source>
</evidence>